<dbReference type="SUPFAM" id="SSF48464">
    <property type="entry name" value="ENTH/VHS domain"/>
    <property type="match status" value="1"/>
</dbReference>
<dbReference type="InterPro" id="IPR002014">
    <property type="entry name" value="VHS_dom"/>
</dbReference>
<dbReference type="InterPro" id="IPR008942">
    <property type="entry name" value="ENTH_VHS"/>
</dbReference>
<evidence type="ECO:0000256" key="5">
    <source>
        <dbReference type="SAM" id="MobiDB-lite"/>
    </source>
</evidence>
<dbReference type="PANTHER" id="PTHR13856:SF28">
    <property type="entry name" value="TOM1-LIKE PROTEIN 1"/>
    <property type="match status" value="1"/>
</dbReference>
<evidence type="ECO:0000313" key="8">
    <source>
        <dbReference type="EMBL" id="JAG66158.1"/>
    </source>
</evidence>
<dbReference type="GO" id="GO:0015031">
    <property type="term" value="P:protein transport"/>
    <property type="evidence" value="ECO:0007669"/>
    <property type="project" value="UniProtKB-UniRule"/>
</dbReference>
<evidence type="ECO:0000259" key="6">
    <source>
        <dbReference type="PROSITE" id="PS50179"/>
    </source>
</evidence>
<accession>A0A0B8RWN5</accession>
<dbReference type="InterPro" id="IPR038425">
    <property type="entry name" value="GAT_sf"/>
</dbReference>
<feature type="region of interest" description="Disordered" evidence="5">
    <location>
        <begin position="408"/>
        <end position="427"/>
    </location>
</feature>
<evidence type="ECO:0000256" key="2">
    <source>
        <dbReference type="ARBA" id="ARBA00022448"/>
    </source>
</evidence>
<feature type="compositionally biased region" description="Polar residues" evidence="5">
    <location>
        <begin position="331"/>
        <end position="341"/>
    </location>
</feature>
<feature type="domain" description="GAT" evidence="7">
    <location>
        <begin position="194"/>
        <end position="282"/>
    </location>
</feature>
<dbReference type="GO" id="GO:0005768">
    <property type="term" value="C:endosome"/>
    <property type="evidence" value="ECO:0007669"/>
    <property type="project" value="TreeGrafter"/>
</dbReference>
<feature type="domain" description="VHS" evidence="6">
    <location>
        <begin position="22"/>
        <end position="154"/>
    </location>
</feature>
<dbReference type="GO" id="GO:0016020">
    <property type="term" value="C:membrane"/>
    <property type="evidence" value="ECO:0007669"/>
    <property type="project" value="TreeGrafter"/>
</dbReference>
<dbReference type="SUPFAM" id="SSF89009">
    <property type="entry name" value="GAT-like domain"/>
    <property type="match status" value="1"/>
</dbReference>
<name>A0A0B8RWN5_9SAUR</name>
<dbReference type="GO" id="GO:0035091">
    <property type="term" value="F:phosphatidylinositol binding"/>
    <property type="evidence" value="ECO:0007669"/>
    <property type="project" value="InterPro"/>
</dbReference>
<reference evidence="8" key="1">
    <citation type="journal article" date="2014" name="BMC Genomics">
        <title>RNA-seq and high-definition mass spectrometry reveal the complex and divergent venoms of two rear-fanged colubrid snakes.</title>
        <authorList>
            <person name="McGivern J.J."/>
            <person name="Wray K.P."/>
            <person name="Margres M.J."/>
            <person name="Couch M.E."/>
            <person name="Mackessy S.P."/>
            <person name="Rokyta D.R."/>
        </authorList>
    </citation>
    <scope>NUCLEOTIDE SEQUENCE</scope>
    <source>
        <tissue evidence="8">Venom gland</tissue>
    </source>
</reference>
<dbReference type="Pfam" id="PF03127">
    <property type="entry name" value="GAT"/>
    <property type="match status" value="1"/>
</dbReference>
<dbReference type="InterPro" id="IPR004152">
    <property type="entry name" value="GAT_dom"/>
</dbReference>
<dbReference type="Gene3D" id="1.25.40.90">
    <property type="match status" value="1"/>
</dbReference>
<dbReference type="InterPro" id="IPR014645">
    <property type="entry name" value="TOM1"/>
</dbReference>
<dbReference type="Gene3D" id="1.20.58.160">
    <property type="match status" value="1"/>
</dbReference>
<dbReference type="PANTHER" id="PTHR13856">
    <property type="entry name" value="VHS DOMAIN CONTAINING PROTEIN FAMILY"/>
    <property type="match status" value="1"/>
</dbReference>
<dbReference type="Pfam" id="PF00790">
    <property type="entry name" value="VHS"/>
    <property type="match status" value="1"/>
</dbReference>
<dbReference type="InterPro" id="IPR027428">
    <property type="entry name" value="TOM1L1_GAT_dom"/>
</dbReference>
<sequence length="465" mass="52266">MAFGKSQKDAFGTPVGHLIAKATFGTLQTEEWGQFMHICDLINTTEEGPKEAVRALRKRLSKNCNHVEIHLTLSLLEMCMKNCGPRFQSLIVKRDFCKDRLVKLLNPKFNLPVDLQEKILTFIMTWARGFQNAVDVSEVKEIYLELLKKGVEFPFSEINRRTTKPLSTRISYNSSQKCLSKPLSPTAVVTLIPEQVGKLYSELDLVKMNVRVMSAILKENVPGAENPDDMALLQKLYKTSRAMQDRIMELLATVENEDVITELIQMNENLNNVLLGHERFSRNRVRFWENQRIQNERAAAGGNQPSAPSCDLLDLESCLPAAAPQPMRTDLPQSSELNYPPQSVVAPHPHSAVPSIYPQLNSLGIVNASQSSFPTEAQRTSQVIPNDPMYVNVNTCLNPEPLHAVNHLSNGTGNTPPGDISKTNPHPPNYYELMEFDPLAPCDPTKHIYEEIDPHLFKTQVNIKC</sequence>
<evidence type="ECO:0000259" key="7">
    <source>
        <dbReference type="PROSITE" id="PS50909"/>
    </source>
</evidence>
<dbReference type="CDD" id="cd14237">
    <property type="entry name" value="GAT_TM1L1"/>
    <property type="match status" value="1"/>
</dbReference>
<comment type="similarity">
    <text evidence="1 4">Belongs to the TOM1 family.</text>
</comment>
<evidence type="ECO:0000256" key="3">
    <source>
        <dbReference type="ARBA" id="ARBA00022927"/>
    </source>
</evidence>
<dbReference type="PROSITE" id="PS50179">
    <property type="entry name" value="VHS"/>
    <property type="match status" value="1"/>
</dbReference>
<proteinExistence type="inferred from homology"/>
<organism evidence="8">
    <name type="scientific">Philothamnus irregularis</name>
    <name type="common">brown tree snake</name>
    <dbReference type="NCBI Taxonomy" id="1899461"/>
    <lineage>
        <taxon>Eukaryota</taxon>
        <taxon>Metazoa</taxon>
        <taxon>Chordata</taxon>
        <taxon>Craniata</taxon>
        <taxon>Vertebrata</taxon>
        <taxon>Euteleostomi</taxon>
        <taxon>Lepidosauria</taxon>
        <taxon>Squamata</taxon>
        <taxon>Bifurcata</taxon>
        <taxon>Unidentata</taxon>
        <taxon>Episquamata</taxon>
        <taxon>Toxicofera</taxon>
        <taxon>Serpentes</taxon>
        <taxon>Colubroidea</taxon>
        <taxon>Colubridae</taxon>
        <taxon>Colubrinae</taxon>
        <taxon>Philothamnus</taxon>
    </lineage>
</organism>
<dbReference type="GO" id="GO:0030276">
    <property type="term" value="F:clathrin binding"/>
    <property type="evidence" value="ECO:0007669"/>
    <property type="project" value="TreeGrafter"/>
</dbReference>
<feature type="region of interest" description="Disordered" evidence="5">
    <location>
        <begin position="323"/>
        <end position="346"/>
    </location>
</feature>
<dbReference type="AlphaFoldDB" id="A0A0B8RWN5"/>
<dbReference type="PROSITE" id="PS50909">
    <property type="entry name" value="GAT"/>
    <property type="match status" value="1"/>
</dbReference>
<dbReference type="GO" id="GO:0007165">
    <property type="term" value="P:signal transduction"/>
    <property type="evidence" value="ECO:0007669"/>
    <property type="project" value="TreeGrafter"/>
</dbReference>
<keyword evidence="3 4" id="KW-0653">Protein transport</keyword>
<dbReference type="FunFam" id="1.25.40.90:FF:000003">
    <property type="entry name" value="TOM1-like protein 2 isoform X1"/>
    <property type="match status" value="1"/>
</dbReference>
<dbReference type="EMBL" id="GBSH01002869">
    <property type="protein sequence ID" value="JAG66158.1"/>
    <property type="molecule type" value="Transcribed_RNA"/>
</dbReference>
<dbReference type="GO" id="GO:0043130">
    <property type="term" value="F:ubiquitin binding"/>
    <property type="evidence" value="ECO:0007669"/>
    <property type="project" value="InterPro"/>
</dbReference>
<evidence type="ECO:0000256" key="4">
    <source>
        <dbReference type="PIRNR" id="PIRNR036948"/>
    </source>
</evidence>
<keyword evidence="2 4" id="KW-0813">Transport</keyword>
<protein>
    <submittedName>
        <fullName evidence="8">TOM1-like protein 1-like</fullName>
    </submittedName>
</protein>
<dbReference type="SMART" id="SM00288">
    <property type="entry name" value="VHS"/>
    <property type="match status" value="1"/>
</dbReference>
<dbReference type="PIRSF" id="PIRSF036948">
    <property type="entry name" value="TOM1"/>
    <property type="match status" value="1"/>
</dbReference>
<evidence type="ECO:0000256" key="1">
    <source>
        <dbReference type="ARBA" id="ARBA00007708"/>
    </source>
</evidence>